<gene>
    <name evidence="3" type="ORF">ULVI_07330</name>
</gene>
<feature type="chain" id="PRO_5007888739" evidence="2">
    <location>
        <begin position="19"/>
        <end position="207"/>
    </location>
</feature>
<reference evidence="3 4" key="1">
    <citation type="submission" date="2016-02" db="EMBL/GenBank/DDBJ databases">
        <title>Ulvibacter sp. LPB0005, isolated from Thais luteostoma.</title>
        <authorList>
            <person name="Shin S.-K."/>
            <person name="Yi H."/>
        </authorList>
    </citation>
    <scope>NUCLEOTIDE SEQUENCE [LARGE SCALE GENOMIC DNA]</scope>
    <source>
        <strain evidence="3 4">LPB0005</strain>
    </source>
</reference>
<evidence type="ECO:0000313" key="3">
    <source>
        <dbReference type="EMBL" id="OAB80536.1"/>
    </source>
</evidence>
<feature type="signal peptide" evidence="2">
    <location>
        <begin position="1"/>
        <end position="18"/>
    </location>
</feature>
<dbReference type="Proteomes" id="UP000077013">
    <property type="component" value="Unassembled WGS sequence"/>
</dbReference>
<comment type="caution">
    <text evidence="3">The sequence shown here is derived from an EMBL/GenBank/DDBJ whole genome shotgun (WGS) entry which is preliminary data.</text>
</comment>
<keyword evidence="1 2" id="KW-0732">Signal</keyword>
<dbReference type="InterPro" id="IPR004564">
    <property type="entry name" value="OM_lipoprot_carrier_LolA-like"/>
</dbReference>
<sequence>MRNYIILLLFIGVYSASAQRPLSALEAKEFKQKVIKSAEQTETIVSDFTQYKHLSFLNNEIKTEGKLVFKAPNFIKWEYIEPYQYSAIFKNDKLYVDDSGTKSDIDLGANKTFRNFNSLIVNSIKGDMFNESQFDITFFSTQDEYLVKFIPKDTNIREYIAIFELTFTKENPDVTSVKMIEPSEDFTRIVFKNKKLNTTVSHAVFNH</sequence>
<dbReference type="RefSeq" id="WP_068591201.1">
    <property type="nucleotide sequence ID" value="NZ_LRXL01000026.1"/>
</dbReference>
<proteinExistence type="predicted"/>
<evidence type="ECO:0000313" key="4">
    <source>
        <dbReference type="Proteomes" id="UP000077013"/>
    </source>
</evidence>
<dbReference type="OrthoDB" id="1027451at2"/>
<dbReference type="AlphaFoldDB" id="A0A167JCC7"/>
<dbReference type="CDD" id="cd16325">
    <property type="entry name" value="LolA"/>
    <property type="match status" value="1"/>
</dbReference>
<dbReference type="PANTHER" id="PTHR35869">
    <property type="entry name" value="OUTER-MEMBRANE LIPOPROTEIN CARRIER PROTEIN"/>
    <property type="match status" value="1"/>
</dbReference>
<dbReference type="PANTHER" id="PTHR35869:SF1">
    <property type="entry name" value="OUTER-MEMBRANE LIPOPROTEIN CARRIER PROTEIN"/>
    <property type="match status" value="1"/>
</dbReference>
<name>A0A167JCC7_9FLAO</name>
<evidence type="ECO:0000256" key="2">
    <source>
        <dbReference type="SAM" id="SignalP"/>
    </source>
</evidence>
<keyword evidence="4" id="KW-1185">Reference proteome</keyword>
<dbReference type="STRING" id="1763537.ULVI_07330"/>
<accession>A0A167JCC7</accession>
<dbReference type="SUPFAM" id="SSF89392">
    <property type="entry name" value="Prokaryotic lipoproteins and lipoprotein localization factors"/>
    <property type="match status" value="1"/>
</dbReference>
<dbReference type="EMBL" id="LRXL01000026">
    <property type="protein sequence ID" value="OAB80536.1"/>
    <property type="molecule type" value="Genomic_DNA"/>
</dbReference>
<evidence type="ECO:0000256" key="1">
    <source>
        <dbReference type="ARBA" id="ARBA00022729"/>
    </source>
</evidence>
<dbReference type="InterPro" id="IPR029046">
    <property type="entry name" value="LolA/LolB/LppX"/>
</dbReference>
<dbReference type="Gene3D" id="2.50.20.10">
    <property type="entry name" value="Lipoprotein localisation LolA/LolB/LppX"/>
    <property type="match status" value="1"/>
</dbReference>
<protein>
    <submittedName>
        <fullName evidence="3">Cell envelope biogenesis protein LolA</fullName>
    </submittedName>
</protein>
<organism evidence="3 4">
    <name type="scientific">Cochleicola gelatinilyticus</name>
    <dbReference type="NCBI Taxonomy" id="1763537"/>
    <lineage>
        <taxon>Bacteria</taxon>
        <taxon>Pseudomonadati</taxon>
        <taxon>Bacteroidota</taxon>
        <taxon>Flavobacteriia</taxon>
        <taxon>Flavobacteriales</taxon>
        <taxon>Flavobacteriaceae</taxon>
        <taxon>Cochleicola</taxon>
    </lineage>
</organism>
<dbReference type="Pfam" id="PF03548">
    <property type="entry name" value="LolA"/>
    <property type="match status" value="1"/>
</dbReference>